<feature type="transmembrane region" description="Helical" evidence="1">
    <location>
        <begin position="20"/>
        <end position="44"/>
    </location>
</feature>
<proteinExistence type="predicted"/>
<evidence type="ECO:0000313" key="3">
    <source>
        <dbReference type="Proteomes" id="UP001501035"/>
    </source>
</evidence>
<evidence type="ECO:0000313" key="2">
    <source>
        <dbReference type="EMBL" id="GAA3026478.1"/>
    </source>
</evidence>
<comment type="caution">
    <text evidence="2">The sequence shown here is derived from an EMBL/GenBank/DDBJ whole genome shotgun (WGS) entry which is preliminary data.</text>
</comment>
<sequence>MSRPSAAEDREAVAADRRRLVGLAVVSLLAASALVIAGWQLAVLRGGADRSAQRDEVRAAAPAILAGVFSYDPKTVAADSRRARALVTDEFAAANAAALSERRAGAASWQTRTLGIEDSGDDWVQAVAVVSVTDPDQAETSVDRIVAARFRHQRSRWRLDSVEMIR</sequence>
<evidence type="ECO:0000256" key="1">
    <source>
        <dbReference type="SAM" id="Phobius"/>
    </source>
</evidence>
<keyword evidence="1" id="KW-0472">Membrane</keyword>
<dbReference type="EMBL" id="BAAAVS010000008">
    <property type="protein sequence ID" value="GAA3026478.1"/>
    <property type="molecule type" value="Genomic_DNA"/>
</dbReference>
<accession>A0ABN3YFE8</accession>
<protein>
    <recommendedName>
        <fullName evidence="4">Mce-associated membrane protein</fullName>
    </recommendedName>
</protein>
<dbReference type="RefSeq" id="WP_344716329.1">
    <property type="nucleotide sequence ID" value="NZ_BAAAVS010000008.1"/>
</dbReference>
<evidence type="ECO:0008006" key="4">
    <source>
        <dbReference type="Google" id="ProtNLM"/>
    </source>
</evidence>
<keyword evidence="1" id="KW-1133">Transmembrane helix</keyword>
<keyword evidence="1" id="KW-0812">Transmembrane</keyword>
<keyword evidence="3" id="KW-1185">Reference proteome</keyword>
<name>A0ABN3YFE8_9ACTN</name>
<organism evidence="2 3">
    <name type="scientific">Gordonia defluvii</name>
    <dbReference type="NCBI Taxonomy" id="283718"/>
    <lineage>
        <taxon>Bacteria</taxon>
        <taxon>Bacillati</taxon>
        <taxon>Actinomycetota</taxon>
        <taxon>Actinomycetes</taxon>
        <taxon>Mycobacteriales</taxon>
        <taxon>Gordoniaceae</taxon>
        <taxon>Gordonia</taxon>
    </lineage>
</organism>
<gene>
    <name evidence="2" type="ORF">GCM10010528_05300</name>
</gene>
<dbReference type="Proteomes" id="UP001501035">
    <property type="component" value="Unassembled WGS sequence"/>
</dbReference>
<reference evidence="2 3" key="1">
    <citation type="journal article" date="2019" name="Int. J. Syst. Evol. Microbiol.">
        <title>The Global Catalogue of Microorganisms (GCM) 10K type strain sequencing project: providing services to taxonomists for standard genome sequencing and annotation.</title>
        <authorList>
            <consortium name="The Broad Institute Genomics Platform"/>
            <consortium name="The Broad Institute Genome Sequencing Center for Infectious Disease"/>
            <person name="Wu L."/>
            <person name="Ma J."/>
        </authorList>
    </citation>
    <scope>NUCLEOTIDE SEQUENCE [LARGE SCALE GENOMIC DNA]</scope>
    <source>
        <strain evidence="2 3">JCM 14234</strain>
    </source>
</reference>